<dbReference type="GO" id="GO:0016853">
    <property type="term" value="F:isomerase activity"/>
    <property type="evidence" value="ECO:0007669"/>
    <property type="project" value="UniProtKB-KW"/>
</dbReference>
<dbReference type="SUPFAM" id="SSF52096">
    <property type="entry name" value="ClpP/crotonase"/>
    <property type="match status" value="1"/>
</dbReference>
<dbReference type="GO" id="GO:0006635">
    <property type="term" value="P:fatty acid beta-oxidation"/>
    <property type="evidence" value="ECO:0007669"/>
    <property type="project" value="TreeGrafter"/>
</dbReference>
<name>A0A4U1C6G6_9SPHI</name>
<dbReference type="PANTHER" id="PTHR11941">
    <property type="entry name" value="ENOYL-COA HYDRATASE-RELATED"/>
    <property type="match status" value="1"/>
</dbReference>
<proteinExistence type="inferred from homology"/>
<dbReference type="PANTHER" id="PTHR11941:SF45">
    <property type="entry name" value="ENOYL-COA DELTA ISOMERASE 1, MITOCHONDRIAL"/>
    <property type="match status" value="1"/>
</dbReference>
<evidence type="ECO:0000313" key="4">
    <source>
        <dbReference type="Proteomes" id="UP000308181"/>
    </source>
</evidence>
<dbReference type="AlphaFoldDB" id="A0A4U1C6G6"/>
<dbReference type="RefSeq" id="WP_136825187.1">
    <property type="nucleotide sequence ID" value="NZ_SWBP01000001.1"/>
</dbReference>
<reference evidence="3 4" key="1">
    <citation type="submission" date="2019-04" db="EMBL/GenBank/DDBJ databases">
        <title>Pedobacter sp. AR-3-17 sp. nov., isolated from Arctic soil.</title>
        <authorList>
            <person name="Dahal R.H."/>
            <person name="Kim D.-U."/>
        </authorList>
    </citation>
    <scope>NUCLEOTIDE SEQUENCE [LARGE SCALE GENOMIC DNA]</scope>
    <source>
        <strain evidence="3 4">AR-3-17</strain>
    </source>
</reference>
<comment type="similarity">
    <text evidence="1 2">Belongs to the enoyl-CoA hydratase/isomerase family.</text>
</comment>
<dbReference type="OrthoDB" id="9807606at2"/>
<keyword evidence="3" id="KW-0413">Isomerase</keyword>
<dbReference type="Gene3D" id="3.90.226.10">
    <property type="entry name" value="2-enoyl-CoA Hydratase, Chain A, domain 1"/>
    <property type="match status" value="1"/>
</dbReference>
<dbReference type="Proteomes" id="UP000308181">
    <property type="component" value="Unassembled WGS sequence"/>
</dbReference>
<dbReference type="InterPro" id="IPR018376">
    <property type="entry name" value="Enoyl-CoA_hyd/isom_CS"/>
</dbReference>
<dbReference type="Pfam" id="PF00378">
    <property type="entry name" value="ECH_1"/>
    <property type="match status" value="1"/>
</dbReference>
<keyword evidence="4" id="KW-1185">Reference proteome</keyword>
<comment type="caution">
    <text evidence="3">The sequence shown here is derived from an EMBL/GenBank/DDBJ whole genome shotgun (WGS) entry which is preliminary data.</text>
</comment>
<accession>A0A4U1C6G6</accession>
<evidence type="ECO:0000256" key="1">
    <source>
        <dbReference type="ARBA" id="ARBA00005254"/>
    </source>
</evidence>
<dbReference type="InterPro" id="IPR001753">
    <property type="entry name" value="Enoyl-CoA_hydra/iso"/>
</dbReference>
<dbReference type="InterPro" id="IPR029045">
    <property type="entry name" value="ClpP/crotonase-like_dom_sf"/>
</dbReference>
<dbReference type="PROSITE" id="PS00166">
    <property type="entry name" value="ENOYL_COA_HYDRATASE"/>
    <property type="match status" value="1"/>
</dbReference>
<evidence type="ECO:0000256" key="2">
    <source>
        <dbReference type="RuleBase" id="RU003707"/>
    </source>
</evidence>
<sequence length="253" mass="28478">MNTIQVTIKDRVAIISLDRGKSNAINAEMVDELQKMIINIEKDDNIGGIILTGKEGFFTAGLDLIELYDYDEAQIKTFWTKFLNLVKTLTLFKKPMVAAISGHSPAGGCVLSICCDYRVMAEGKYIIGLNEVPVGIIVPDSIFELYAFWIGKAKAYQNLLEGKLMGTEEAKSIGLIDAISPIESLMTAALKKINIYLQYDPVTWQQTKLNLRKDLITKVSQDQTHTLEMMLQQWWSPNTRSILKTIIQNLQKK</sequence>
<dbReference type="EMBL" id="SWBP01000001">
    <property type="protein sequence ID" value="TKC00982.1"/>
    <property type="molecule type" value="Genomic_DNA"/>
</dbReference>
<organism evidence="3 4">
    <name type="scientific">Pedobacter cryophilus</name>
    <dbReference type="NCBI Taxonomy" id="2571271"/>
    <lineage>
        <taxon>Bacteria</taxon>
        <taxon>Pseudomonadati</taxon>
        <taxon>Bacteroidota</taxon>
        <taxon>Sphingobacteriia</taxon>
        <taxon>Sphingobacteriales</taxon>
        <taxon>Sphingobacteriaceae</taxon>
        <taxon>Pedobacter</taxon>
    </lineage>
</organism>
<gene>
    <name evidence="3" type="ORF">FA046_04720</name>
</gene>
<dbReference type="CDD" id="cd06558">
    <property type="entry name" value="crotonase-like"/>
    <property type="match status" value="1"/>
</dbReference>
<evidence type="ECO:0000313" key="3">
    <source>
        <dbReference type="EMBL" id="TKC00982.1"/>
    </source>
</evidence>
<protein>
    <submittedName>
        <fullName evidence="3">Enoyl-CoA hydratase/isomerase family protein</fullName>
    </submittedName>
</protein>